<gene>
    <name evidence="1" type="ORF">EG339_02760</name>
</gene>
<dbReference type="AlphaFoldDB" id="A0A3G6T370"/>
<name>A0A3G6T370_9FLAO</name>
<evidence type="ECO:0000313" key="2">
    <source>
        <dbReference type="Proteomes" id="UP000271193"/>
    </source>
</evidence>
<dbReference type="EMBL" id="CP033932">
    <property type="protein sequence ID" value="AZB23618.1"/>
    <property type="molecule type" value="Genomic_DNA"/>
</dbReference>
<sequence length="96" mass="11241">MSNFNFERNKDFLKAVEITAIKHNVYLSEILTLAENIEIKDRMDYDDFHLLQNVIGIPFGFYVPKNDIVEGLVTNEKFLSTMIEISNNDYSFNKNE</sequence>
<accession>A0A3G6T370</accession>
<organism evidence="1 2">
    <name type="scientific">Chryseobacterium bernardetii</name>
    <dbReference type="NCBI Taxonomy" id="1241978"/>
    <lineage>
        <taxon>Bacteria</taxon>
        <taxon>Pseudomonadati</taxon>
        <taxon>Bacteroidota</taxon>
        <taxon>Flavobacteriia</taxon>
        <taxon>Flavobacteriales</taxon>
        <taxon>Weeksellaceae</taxon>
        <taxon>Chryseobacterium group</taxon>
        <taxon>Chryseobacterium</taxon>
    </lineage>
</organism>
<dbReference type="GeneID" id="99063721"/>
<reference evidence="2" key="1">
    <citation type="submission" date="2018-11" db="EMBL/GenBank/DDBJ databases">
        <title>Proposal to divide the Flavobacteriaceae and reorganize its genera based on Amino Acid Identity values calculated from whole genome sequences.</title>
        <authorList>
            <person name="Nicholson A.C."/>
            <person name="Gulvik C.A."/>
            <person name="Whitney A.M."/>
            <person name="Humrighouse B.W."/>
            <person name="Bell M."/>
            <person name="Holmes B."/>
            <person name="Steigerwalt A.G."/>
            <person name="Villarma A."/>
            <person name="Sheth M."/>
            <person name="Batra D."/>
            <person name="Pryor J."/>
            <person name="Bernardet J.-F."/>
            <person name="Hugo C."/>
            <person name="Kampfer P."/>
            <person name="Newman J."/>
            <person name="McQuiston J.R."/>
        </authorList>
    </citation>
    <scope>NUCLEOTIDE SEQUENCE [LARGE SCALE GENOMIC DNA]</scope>
    <source>
        <strain evidence="2">G0229</strain>
    </source>
</reference>
<proteinExistence type="predicted"/>
<keyword evidence="2" id="KW-1185">Reference proteome</keyword>
<protein>
    <submittedName>
        <fullName evidence="1">Uncharacterized protein</fullName>
    </submittedName>
</protein>
<dbReference type="KEGG" id="cben:EG339_02760"/>
<dbReference type="RefSeq" id="WP_123868754.1">
    <property type="nucleotide sequence ID" value="NZ_CP033932.1"/>
</dbReference>
<dbReference type="Proteomes" id="UP000271193">
    <property type="component" value="Chromosome"/>
</dbReference>
<evidence type="ECO:0000313" key="1">
    <source>
        <dbReference type="EMBL" id="AZB23618.1"/>
    </source>
</evidence>